<proteinExistence type="predicted"/>
<feature type="compositionally biased region" description="Pro residues" evidence="1">
    <location>
        <begin position="232"/>
        <end position="243"/>
    </location>
</feature>
<comment type="caution">
    <text evidence="2">The sequence shown here is derived from an EMBL/GenBank/DDBJ whole genome shotgun (WGS) entry which is preliminary data.</text>
</comment>
<feature type="compositionally biased region" description="Polar residues" evidence="1">
    <location>
        <begin position="191"/>
        <end position="200"/>
    </location>
</feature>
<dbReference type="AlphaFoldDB" id="A0A942T1D3"/>
<dbReference type="EMBL" id="JAGYPE010000003">
    <property type="protein sequence ID" value="MBS4183423.1"/>
    <property type="molecule type" value="Genomic_DNA"/>
</dbReference>
<reference evidence="2" key="1">
    <citation type="submission" date="2021-05" db="EMBL/GenBank/DDBJ databases">
        <title>Novel Bacillus species.</title>
        <authorList>
            <person name="Liu G."/>
        </authorList>
    </citation>
    <scope>NUCLEOTIDE SEQUENCE</scope>
    <source>
        <strain evidence="2">FJAT-50051</strain>
    </source>
</reference>
<evidence type="ECO:0000256" key="1">
    <source>
        <dbReference type="SAM" id="MobiDB-lite"/>
    </source>
</evidence>
<evidence type="ECO:0000313" key="2">
    <source>
        <dbReference type="EMBL" id="MBS4183423.1"/>
    </source>
</evidence>
<accession>A0A942T1D3</accession>
<name>A0A942T1D3_9BACI</name>
<gene>
    <name evidence="2" type="ORF">KHB02_18695</name>
</gene>
<feature type="region of interest" description="Disordered" evidence="1">
    <location>
        <begin position="150"/>
        <end position="252"/>
    </location>
</feature>
<feature type="compositionally biased region" description="Acidic residues" evidence="1">
    <location>
        <begin position="166"/>
        <end position="186"/>
    </location>
</feature>
<protein>
    <submittedName>
        <fullName evidence="2">Uncharacterized protein</fullName>
    </submittedName>
</protein>
<feature type="compositionally biased region" description="Acidic residues" evidence="1">
    <location>
        <begin position="205"/>
        <end position="223"/>
    </location>
</feature>
<organism evidence="2">
    <name type="scientific">Neobacillus citreus</name>
    <dbReference type="NCBI Taxonomy" id="2833578"/>
    <lineage>
        <taxon>Bacteria</taxon>
        <taxon>Bacillati</taxon>
        <taxon>Bacillota</taxon>
        <taxon>Bacilli</taxon>
        <taxon>Bacillales</taxon>
        <taxon>Bacillaceae</taxon>
        <taxon>Neobacillus</taxon>
    </lineage>
</organism>
<sequence>MTDLPGPDHLVPLDAVPVGHRLVVPDLHRPVAAVVEDGSVVRWLTWPSAPLPERAVEEAEVWPTGEGVWVVYRSDGIDEVTRTAVHLDPDRVGAAVDLGDRRLVAADSGGLWLVDPRDASTWMATIDDDAADGDEDAGDELDAVVGSDIPWAETDPFWPDPATWTEPDDDPDDEPGDEEDLDDPGPDDTTSTVMTASQWSIGFADDSEGDQDDSEADQDDSGAEDLNGPGPAVDPGPPSPTPPTDLVRVAPNGTRTTIRVDHLVEGVRVEGDRMTVRFHRSGPELVPDASGSLDVIYRPREVVVDVSGGLPETIETDTLDSVPVEDPAEYDAEAADAEWERSVDEREGRRGPWIERLDLSGVDGTRWRLWDAGTVGRERSVARLVGEFTHLADPVIGWSRGVDGPRRFRSAYRDVRVDVQGDWPATEVVVSFEHTAVPFLRLRRRYRVFDDTGRPVDHGYVTVYLEEDVATGHIPPRSAAVDGVLDI</sequence>